<reference evidence="3" key="1">
    <citation type="submission" date="2017-05" db="EMBL/GenBank/DDBJ databases">
        <title>Complete and WGS of Bordetella genogroups.</title>
        <authorList>
            <person name="Spilker T."/>
            <person name="Lipuma J."/>
        </authorList>
    </citation>
    <scope>NUCLEOTIDE SEQUENCE [LARGE SCALE GENOMIC DNA]</scope>
    <source>
        <strain evidence="3">AU16122</strain>
    </source>
</reference>
<dbReference type="Gene3D" id="3.40.50.720">
    <property type="entry name" value="NAD(P)-binding Rossmann-like Domain"/>
    <property type="match status" value="1"/>
</dbReference>
<comment type="caution">
    <text evidence="2">The sequence shown here is derived from an EMBL/GenBank/DDBJ whole genome shotgun (WGS) entry which is preliminary data.</text>
</comment>
<organism evidence="2 3">
    <name type="scientific">Bordetella genomosp. 10</name>
    <dbReference type="NCBI Taxonomy" id="1416804"/>
    <lineage>
        <taxon>Bacteria</taxon>
        <taxon>Pseudomonadati</taxon>
        <taxon>Pseudomonadota</taxon>
        <taxon>Betaproteobacteria</taxon>
        <taxon>Burkholderiales</taxon>
        <taxon>Alcaligenaceae</taxon>
        <taxon>Bordetella</taxon>
    </lineage>
</organism>
<dbReference type="AlphaFoldDB" id="A0A261S3Z6"/>
<dbReference type="Proteomes" id="UP000216020">
    <property type="component" value="Unassembled WGS sequence"/>
</dbReference>
<dbReference type="InterPro" id="IPR036291">
    <property type="entry name" value="NAD(P)-bd_dom_sf"/>
</dbReference>
<gene>
    <name evidence="2" type="ORF">CAL29_28905</name>
</gene>
<proteinExistence type="predicted"/>
<dbReference type="OrthoDB" id="4392084at2"/>
<dbReference type="SUPFAM" id="SSF51735">
    <property type="entry name" value="NAD(P)-binding Rossmann-fold domains"/>
    <property type="match status" value="1"/>
</dbReference>
<dbReference type="PANTHER" id="PTHR32487">
    <property type="entry name" value="3-OXO-DELTA(4,5)-STEROID 5-BETA-REDUCTASE"/>
    <property type="match status" value="1"/>
</dbReference>
<name>A0A261S3Z6_9BORD</name>
<evidence type="ECO:0000259" key="1">
    <source>
        <dbReference type="Pfam" id="PF22917"/>
    </source>
</evidence>
<keyword evidence="3" id="KW-1185">Reference proteome</keyword>
<dbReference type="Pfam" id="PF22917">
    <property type="entry name" value="PRISE"/>
    <property type="match status" value="1"/>
</dbReference>
<protein>
    <recommendedName>
        <fullName evidence="1">PRISE-like Rossmann-fold domain-containing protein</fullName>
    </recommendedName>
</protein>
<evidence type="ECO:0000313" key="3">
    <source>
        <dbReference type="Proteomes" id="UP000216020"/>
    </source>
</evidence>
<feature type="domain" description="PRISE-like Rossmann-fold" evidence="1">
    <location>
        <begin position="62"/>
        <end position="347"/>
    </location>
</feature>
<dbReference type="InterPro" id="IPR055222">
    <property type="entry name" value="PRISE-like_Rossmann-fold"/>
</dbReference>
<dbReference type="RefSeq" id="WP_094856287.1">
    <property type="nucleotide sequence ID" value="NZ_NEVM01000005.1"/>
</dbReference>
<accession>A0A261S3Z6</accession>
<sequence>MKSALIVGGSGLVGGHLRQELLARGGWSVTATQRAAPPRQPGDHRIVRLDLLDPASIARAMDETPQVSHVFFLARVWRPGYVIERDENTLVLERLLDRLQDRPELEHIQLIHGLKWYGSVQGPFRTPARETDPVAGRHFYYEQRVLLDARRQGRPWHWSTLRPHCVSGVALGSPSNVMLGMAVYATLMKASGKPLAFPGSEAAFAARLNYTDARLLARAMAWAATAPGARDQDFNIANGDTFSWRQVWPAIARYFGMEAAPAHPVNLSRDMPALASAWRSLAARHDLAEADPARLVDWNFMDATLALAWDQPMSLEKIRAHGFTETVHTPAMILDIFDAYRRLRILPLP</sequence>
<dbReference type="PANTHER" id="PTHR32487:SF0">
    <property type="entry name" value="3-OXO-DELTA(4,5)-STEROID 5-BETA-REDUCTASE"/>
    <property type="match status" value="1"/>
</dbReference>
<dbReference type="EMBL" id="NEVM01000005">
    <property type="protein sequence ID" value="OZI31881.1"/>
    <property type="molecule type" value="Genomic_DNA"/>
</dbReference>
<evidence type="ECO:0000313" key="2">
    <source>
        <dbReference type="EMBL" id="OZI31881.1"/>
    </source>
</evidence>